<reference evidence="1 2" key="1">
    <citation type="submission" date="2016-07" db="EMBL/GenBank/DDBJ databases">
        <title>Pervasive Adenine N6-methylation of Active Genes in Fungi.</title>
        <authorList>
            <consortium name="DOE Joint Genome Institute"/>
            <person name="Mondo S.J."/>
            <person name="Dannebaum R.O."/>
            <person name="Kuo R.C."/>
            <person name="Labutti K."/>
            <person name="Haridas S."/>
            <person name="Kuo A."/>
            <person name="Salamov A."/>
            <person name="Ahrendt S.R."/>
            <person name="Lipzen A."/>
            <person name="Sullivan W."/>
            <person name="Andreopoulos W.B."/>
            <person name="Clum A."/>
            <person name="Lindquist E."/>
            <person name="Daum C."/>
            <person name="Ramamoorthy G.K."/>
            <person name="Gryganskyi A."/>
            <person name="Culley D."/>
            <person name="Magnuson J.K."/>
            <person name="James T.Y."/>
            <person name="O'Malley M.A."/>
            <person name="Stajich J.E."/>
            <person name="Spatafora J.W."/>
            <person name="Visel A."/>
            <person name="Grigoriev I.V."/>
        </authorList>
    </citation>
    <scope>NUCLEOTIDE SEQUENCE [LARGE SCALE GENOMIC DNA]</scope>
    <source>
        <strain evidence="1 2">CBS 129021</strain>
    </source>
</reference>
<name>A0A1Y2E1D8_9PEZI</name>
<dbReference type="GeneID" id="63776394"/>
<organism evidence="1 2">
    <name type="scientific">Pseudomassariella vexata</name>
    <dbReference type="NCBI Taxonomy" id="1141098"/>
    <lineage>
        <taxon>Eukaryota</taxon>
        <taxon>Fungi</taxon>
        <taxon>Dikarya</taxon>
        <taxon>Ascomycota</taxon>
        <taxon>Pezizomycotina</taxon>
        <taxon>Sordariomycetes</taxon>
        <taxon>Xylariomycetidae</taxon>
        <taxon>Amphisphaeriales</taxon>
        <taxon>Pseudomassariaceae</taxon>
        <taxon>Pseudomassariella</taxon>
    </lineage>
</organism>
<dbReference type="EMBL" id="MCFJ01000006">
    <property type="protein sequence ID" value="ORY65299.1"/>
    <property type="molecule type" value="Genomic_DNA"/>
</dbReference>
<proteinExistence type="predicted"/>
<dbReference type="InParanoid" id="A0A1Y2E1D8"/>
<dbReference type="Proteomes" id="UP000193689">
    <property type="component" value="Unassembled WGS sequence"/>
</dbReference>
<gene>
    <name evidence="1" type="ORF">BCR38DRAFT_432402</name>
</gene>
<protein>
    <submittedName>
        <fullName evidence="1">Uncharacterized protein</fullName>
    </submittedName>
</protein>
<dbReference type="AlphaFoldDB" id="A0A1Y2E1D8"/>
<evidence type="ECO:0000313" key="2">
    <source>
        <dbReference type="Proteomes" id="UP000193689"/>
    </source>
</evidence>
<dbReference type="OrthoDB" id="3535086at2759"/>
<keyword evidence="2" id="KW-1185">Reference proteome</keyword>
<sequence length="78" mass="8224">MPTTSLAPIASTTPIVPVLQAAWHSGDTAVLHPVFFTQRLHRSPFVPLAAAAITSPVAHGYTYSEAQRRSGGGLSSRL</sequence>
<evidence type="ECO:0000313" key="1">
    <source>
        <dbReference type="EMBL" id="ORY65299.1"/>
    </source>
</evidence>
<dbReference type="RefSeq" id="XP_040716451.1">
    <property type="nucleotide sequence ID" value="XM_040860182.1"/>
</dbReference>
<dbReference type="STRING" id="1141098.A0A1Y2E1D8"/>
<comment type="caution">
    <text evidence="1">The sequence shown here is derived from an EMBL/GenBank/DDBJ whole genome shotgun (WGS) entry which is preliminary data.</text>
</comment>
<accession>A0A1Y2E1D8</accession>